<gene>
    <name evidence="1" type="ORF">QAD02_021799</name>
</gene>
<reference evidence="1" key="1">
    <citation type="submission" date="2023-04" db="EMBL/GenBank/DDBJ databases">
        <title>A chromosome-level genome assembly of the parasitoid wasp Eretmocerus hayati.</title>
        <authorList>
            <person name="Zhong Y."/>
            <person name="Liu S."/>
            <person name="Liu Y."/>
        </authorList>
    </citation>
    <scope>NUCLEOTIDE SEQUENCE</scope>
    <source>
        <strain evidence="1">ZJU_SS_LIU_2023</strain>
    </source>
</reference>
<sequence>MAPFTSSPFAAKYASILRALCHLSKDQGIAVLRKAASGLIKCKCECALNILNAVGEQEFANFLQKSTIPREFIGNTSLFNDGSDTPLTNLKRKYGRISRHFSDSAVTPSNLADPTLGGDEKESNNVEDCSKVFNETADSTLGYSTPSPKKTKPSWATLTLNT</sequence>
<organism evidence="1 2">
    <name type="scientific">Eretmocerus hayati</name>
    <dbReference type="NCBI Taxonomy" id="131215"/>
    <lineage>
        <taxon>Eukaryota</taxon>
        <taxon>Metazoa</taxon>
        <taxon>Ecdysozoa</taxon>
        <taxon>Arthropoda</taxon>
        <taxon>Hexapoda</taxon>
        <taxon>Insecta</taxon>
        <taxon>Pterygota</taxon>
        <taxon>Neoptera</taxon>
        <taxon>Endopterygota</taxon>
        <taxon>Hymenoptera</taxon>
        <taxon>Apocrita</taxon>
        <taxon>Proctotrupomorpha</taxon>
        <taxon>Chalcidoidea</taxon>
        <taxon>Aphelinidae</taxon>
        <taxon>Aphelininae</taxon>
        <taxon>Eretmocerus</taxon>
    </lineage>
</organism>
<evidence type="ECO:0000313" key="2">
    <source>
        <dbReference type="Proteomes" id="UP001239111"/>
    </source>
</evidence>
<comment type="caution">
    <text evidence="1">The sequence shown here is derived from an EMBL/GenBank/DDBJ whole genome shotgun (WGS) entry which is preliminary data.</text>
</comment>
<dbReference type="EMBL" id="CM056741">
    <property type="protein sequence ID" value="KAJ8686006.1"/>
    <property type="molecule type" value="Genomic_DNA"/>
</dbReference>
<proteinExistence type="predicted"/>
<protein>
    <submittedName>
        <fullName evidence="1">Uncharacterized protein</fullName>
    </submittedName>
</protein>
<accession>A0ACC2PT72</accession>
<name>A0ACC2PT72_9HYME</name>
<dbReference type="Proteomes" id="UP001239111">
    <property type="component" value="Chromosome 1"/>
</dbReference>
<evidence type="ECO:0000313" key="1">
    <source>
        <dbReference type="EMBL" id="KAJ8686006.1"/>
    </source>
</evidence>
<keyword evidence="2" id="KW-1185">Reference proteome</keyword>